<evidence type="ECO:0000313" key="2">
    <source>
        <dbReference type="EMBL" id="CCE33348.1"/>
    </source>
</evidence>
<proteinExistence type="predicted"/>
<feature type="compositionally biased region" description="Basic and acidic residues" evidence="1">
    <location>
        <begin position="1"/>
        <end position="12"/>
    </location>
</feature>
<organism evidence="2 3">
    <name type="scientific">Claviceps purpurea (strain 20.1)</name>
    <name type="common">Ergot fungus</name>
    <name type="synonym">Sphacelia segetum</name>
    <dbReference type="NCBI Taxonomy" id="1111077"/>
    <lineage>
        <taxon>Eukaryota</taxon>
        <taxon>Fungi</taxon>
        <taxon>Dikarya</taxon>
        <taxon>Ascomycota</taxon>
        <taxon>Pezizomycotina</taxon>
        <taxon>Sordariomycetes</taxon>
        <taxon>Hypocreomycetidae</taxon>
        <taxon>Hypocreales</taxon>
        <taxon>Clavicipitaceae</taxon>
        <taxon>Claviceps</taxon>
    </lineage>
</organism>
<comment type="caution">
    <text evidence="2">The sequence shown here is derived from an EMBL/GenBank/DDBJ whole genome shotgun (WGS) entry which is preliminary data.</text>
</comment>
<reference evidence="2 3" key="1">
    <citation type="journal article" date="2013" name="PLoS Genet.">
        <title>Plant-symbiotic fungi as chemical engineers: Multi-genome analysis of the Clavicipitaceae reveals dynamics of alkaloid loci.</title>
        <authorList>
            <person name="Schardl C.L."/>
            <person name="Young C.A."/>
            <person name="Hesse U."/>
            <person name="Amyotte S.G."/>
            <person name="Andreeva K."/>
            <person name="Calie P.J."/>
            <person name="Fleetwood D.J."/>
            <person name="Haws D.C."/>
            <person name="Moore N."/>
            <person name="Oeser B."/>
            <person name="Panaccione D.G."/>
            <person name="Schweri K.K."/>
            <person name="Voisey C.R."/>
            <person name="Farman M.L."/>
            <person name="Jaromczyk J.W."/>
            <person name="Roe B.A."/>
            <person name="O'Sullivan D.M."/>
            <person name="Scott B."/>
            <person name="Tudzynski P."/>
            <person name="An Z."/>
            <person name="Arnaoudova E.G."/>
            <person name="Bullock C.T."/>
            <person name="Charlton N.D."/>
            <person name="Chen L."/>
            <person name="Cox M."/>
            <person name="Dinkins R.D."/>
            <person name="Florea S."/>
            <person name="Glenn A.E."/>
            <person name="Gordon A."/>
            <person name="Gueldener U."/>
            <person name="Harris D.R."/>
            <person name="Hollin W."/>
            <person name="Jaromczyk J."/>
            <person name="Johnson R.D."/>
            <person name="Khan A.K."/>
            <person name="Leistner E."/>
            <person name="Leuchtmann A."/>
            <person name="Li C."/>
            <person name="Liu J."/>
            <person name="Liu J."/>
            <person name="Liu M."/>
            <person name="Mace W."/>
            <person name="Machado C."/>
            <person name="Nagabhyru P."/>
            <person name="Pan J."/>
            <person name="Schmid J."/>
            <person name="Sugawara K."/>
            <person name="Steiner U."/>
            <person name="Takach J.E."/>
            <person name="Tanaka E."/>
            <person name="Webb J.S."/>
            <person name="Wilson E.V."/>
            <person name="Wiseman J.L."/>
            <person name="Yoshida R."/>
            <person name="Zeng Z."/>
        </authorList>
    </citation>
    <scope>NUCLEOTIDE SEQUENCE [LARGE SCALE GENOMIC DNA]</scope>
    <source>
        <strain evidence="2 3">20.1</strain>
    </source>
</reference>
<protein>
    <submittedName>
        <fullName evidence="2">Uncharacterized protein</fullName>
    </submittedName>
</protein>
<sequence>MVNCKDQSDIDNSRTGNSDDDFHTDTFGRISLAETPTTQPGTSEAAIQHDGGKDIEQWGQMKQRALPLLVRAVLQRRQIQRELAAADGKDSNQEHLLSLARERCARHFPLPCTDEAWSQLLADFSEEEVVLRQLGQADTSHGPETLNLGA</sequence>
<dbReference type="VEuPathDB" id="FungiDB:CPUR_07272"/>
<dbReference type="PhylomeDB" id="M1WF44"/>
<dbReference type="Proteomes" id="UP000016801">
    <property type="component" value="Unassembled WGS sequence"/>
</dbReference>
<accession>M1WF44</accession>
<evidence type="ECO:0000256" key="1">
    <source>
        <dbReference type="SAM" id="MobiDB-lite"/>
    </source>
</evidence>
<name>M1WF44_CLAP2</name>
<dbReference type="EMBL" id="CAGA01000056">
    <property type="protein sequence ID" value="CCE33348.1"/>
    <property type="molecule type" value="Genomic_DNA"/>
</dbReference>
<dbReference type="OrthoDB" id="4959321at2759"/>
<feature type="region of interest" description="Disordered" evidence="1">
    <location>
        <begin position="1"/>
        <end position="55"/>
    </location>
</feature>
<gene>
    <name evidence="2" type="ORF">CPUR_07272</name>
</gene>
<evidence type="ECO:0000313" key="3">
    <source>
        <dbReference type="Proteomes" id="UP000016801"/>
    </source>
</evidence>
<dbReference type="AlphaFoldDB" id="M1WF44"/>
<keyword evidence="3" id="KW-1185">Reference proteome</keyword>
<dbReference type="HOGENOM" id="CLU_1740340_0_0_1"/>